<evidence type="ECO:0000256" key="10">
    <source>
        <dbReference type="ARBA" id="ARBA00023049"/>
    </source>
</evidence>
<evidence type="ECO:0000256" key="2">
    <source>
        <dbReference type="ARBA" id="ARBA00004141"/>
    </source>
</evidence>
<accession>A0A926RUD0</accession>
<dbReference type="CDD" id="cd06160">
    <property type="entry name" value="S2P-M50_like_2"/>
    <property type="match status" value="1"/>
</dbReference>
<keyword evidence="10" id="KW-0482">Metalloprotease</keyword>
<sequence>MMEDDRAKKQGGKNKIINRFGWLGLLAVTVLTKLKSILPLLKLGKFGGTIISMFVSIGAYALLFPWSFAIGLVVMIFIHEMGHVWAAKIKKVPVSAPAFIPFVGALITMKRQPSGAETEAFIAFGGPLLGTLGAVITYLLGVWTGEQIFYVVATIGFFINLVNLIPIHPLDGGRIVTAITRWLWVLGLIGGLAFIIYLRSVIFTLIYVLFVWELWSAYRNKKKSNGKWMKKVRLSATVAEDLFQKAGTFIPGIEHQRELRFVQFCDLETKKHIAHIVYPGVGVIAKLEDPEIVEGQIERVKLLNTTPKSALSYSVEMKFEIYYNPATERMGSMHQDKAYFDVKPAVRWAYGVSYLSLILFLIYMLMLVPDISV</sequence>
<evidence type="ECO:0000256" key="6">
    <source>
        <dbReference type="ARBA" id="ARBA00022723"/>
    </source>
</evidence>
<keyword evidence="15" id="KW-1185">Reference proteome</keyword>
<evidence type="ECO:0000256" key="9">
    <source>
        <dbReference type="ARBA" id="ARBA00022989"/>
    </source>
</evidence>
<name>A0A926RUD0_9BACL</name>
<evidence type="ECO:0000256" key="12">
    <source>
        <dbReference type="SAM" id="Phobius"/>
    </source>
</evidence>
<dbReference type="GO" id="GO:0046872">
    <property type="term" value="F:metal ion binding"/>
    <property type="evidence" value="ECO:0007669"/>
    <property type="project" value="UniProtKB-KW"/>
</dbReference>
<comment type="subcellular location">
    <subcellularLocation>
        <location evidence="2">Membrane</location>
        <topology evidence="2">Multi-pass membrane protein</topology>
    </subcellularLocation>
</comment>
<feature type="transmembrane region" description="Helical" evidence="12">
    <location>
        <begin position="50"/>
        <end position="79"/>
    </location>
</feature>
<comment type="cofactor">
    <cofactor evidence="1">
        <name>Zn(2+)</name>
        <dbReference type="ChEBI" id="CHEBI:29105"/>
    </cofactor>
</comment>
<comment type="caution">
    <text evidence="14">The sequence shown here is derived from an EMBL/GenBank/DDBJ whole genome shotgun (WGS) entry which is preliminary data.</text>
</comment>
<feature type="domain" description="Peptidase M50" evidence="13">
    <location>
        <begin position="147"/>
        <end position="181"/>
    </location>
</feature>
<evidence type="ECO:0000313" key="14">
    <source>
        <dbReference type="EMBL" id="MBD1372407.1"/>
    </source>
</evidence>
<keyword evidence="9 12" id="KW-1133">Transmembrane helix</keyword>
<feature type="transmembrane region" description="Helical" evidence="12">
    <location>
        <begin position="148"/>
        <end position="170"/>
    </location>
</feature>
<proteinExistence type="inferred from homology"/>
<keyword evidence="5 12" id="KW-0812">Transmembrane</keyword>
<keyword evidence="6" id="KW-0479">Metal-binding</keyword>
<dbReference type="GO" id="GO:0016020">
    <property type="term" value="C:membrane"/>
    <property type="evidence" value="ECO:0007669"/>
    <property type="project" value="UniProtKB-SubCell"/>
</dbReference>
<evidence type="ECO:0000256" key="5">
    <source>
        <dbReference type="ARBA" id="ARBA00022692"/>
    </source>
</evidence>
<dbReference type="GO" id="GO:0006508">
    <property type="term" value="P:proteolysis"/>
    <property type="evidence" value="ECO:0007669"/>
    <property type="project" value="UniProtKB-KW"/>
</dbReference>
<keyword evidence="4 14" id="KW-0645">Protease</keyword>
<evidence type="ECO:0000256" key="7">
    <source>
        <dbReference type="ARBA" id="ARBA00022801"/>
    </source>
</evidence>
<keyword evidence="7" id="KW-0378">Hydrolase</keyword>
<dbReference type="GO" id="GO:0008237">
    <property type="term" value="F:metallopeptidase activity"/>
    <property type="evidence" value="ECO:0007669"/>
    <property type="project" value="UniProtKB-KW"/>
</dbReference>
<comment type="similarity">
    <text evidence="3">Belongs to the peptidase M50B family.</text>
</comment>
<dbReference type="RefSeq" id="WP_191141946.1">
    <property type="nucleotide sequence ID" value="NZ_JACXAH010000010.1"/>
</dbReference>
<feature type="transmembrane region" description="Helical" evidence="12">
    <location>
        <begin position="121"/>
        <end position="141"/>
    </location>
</feature>
<dbReference type="PANTHER" id="PTHR39188:SF3">
    <property type="entry name" value="STAGE IV SPORULATION PROTEIN FB"/>
    <property type="match status" value="1"/>
</dbReference>
<evidence type="ECO:0000256" key="4">
    <source>
        <dbReference type="ARBA" id="ARBA00022670"/>
    </source>
</evidence>
<keyword evidence="11 12" id="KW-0472">Membrane</keyword>
<evidence type="ECO:0000256" key="1">
    <source>
        <dbReference type="ARBA" id="ARBA00001947"/>
    </source>
</evidence>
<feature type="domain" description="Peptidase M50" evidence="13">
    <location>
        <begin position="68"/>
        <end position="142"/>
    </location>
</feature>
<evidence type="ECO:0000313" key="15">
    <source>
        <dbReference type="Proteomes" id="UP000661691"/>
    </source>
</evidence>
<feature type="transmembrane region" description="Helical" evidence="12">
    <location>
        <begin position="91"/>
        <end position="109"/>
    </location>
</feature>
<dbReference type="PANTHER" id="PTHR39188">
    <property type="entry name" value="MEMBRANE-ASSOCIATED ZINC METALLOPROTEASE M50B"/>
    <property type="match status" value="1"/>
</dbReference>
<dbReference type="Pfam" id="PF02163">
    <property type="entry name" value="Peptidase_M50"/>
    <property type="match status" value="2"/>
</dbReference>
<evidence type="ECO:0000256" key="8">
    <source>
        <dbReference type="ARBA" id="ARBA00022833"/>
    </source>
</evidence>
<organism evidence="14 15">
    <name type="scientific">Polycladospora coralii</name>
    <dbReference type="NCBI Taxonomy" id="2771432"/>
    <lineage>
        <taxon>Bacteria</taxon>
        <taxon>Bacillati</taxon>
        <taxon>Bacillota</taxon>
        <taxon>Bacilli</taxon>
        <taxon>Bacillales</taxon>
        <taxon>Thermoactinomycetaceae</taxon>
        <taxon>Polycladospora</taxon>
    </lineage>
</organism>
<feature type="transmembrane region" description="Helical" evidence="12">
    <location>
        <begin position="182"/>
        <end position="215"/>
    </location>
</feature>
<dbReference type="EMBL" id="JACXAH010000010">
    <property type="protein sequence ID" value="MBD1372407.1"/>
    <property type="molecule type" value="Genomic_DNA"/>
</dbReference>
<protein>
    <submittedName>
        <fullName evidence="14">Site-2 protease family protein</fullName>
    </submittedName>
</protein>
<dbReference type="InterPro" id="IPR008915">
    <property type="entry name" value="Peptidase_M50"/>
</dbReference>
<gene>
    <name evidence="14" type="ORF">IC620_08555</name>
</gene>
<feature type="transmembrane region" description="Helical" evidence="12">
    <location>
        <begin position="20"/>
        <end position="38"/>
    </location>
</feature>
<evidence type="ECO:0000256" key="3">
    <source>
        <dbReference type="ARBA" id="ARBA00007931"/>
    </source>
</evidence>
<evidence type="ECO:0000256" key="11">
    <source>
        <dbReference type="ARBA" id="ARBA00023136"/>
    </source>
</evidence>
<dbReference type="AlphaFoldDB" id="A0A926RUD0"/>
<feature type="transmembrane region" description="Helical" evidence="12">
    <location>
        <begin position="348"/>
        <end position="368"/>
    </location>
</feature>
<evidence type="ECO:0000259" key="13">
    <source>
        <dbReference type="Pfam" id="PF02163"/>
    </source>
</evidence>
<keyword evidence="8" id="KW-0862">Zinc</keyword>
<reference evidence="14" key="1">
    <citation type="submission" date="2020-09" db="EMBL/GenBank/DDBJ databases">
        <title>A novel bacterium of genus Hazenella, isolated from South China Sea.</title>
        <authorList>
            <person name="Huang H."/>
            <person name="Mo K."/>
            <person name="Hu Y."/>
        </authorList>
    </citation>
    <scope>NUCLEOTIDE SEQUENCE</scope>
    <source>
        <strain evidence="14">IB182357</strain>
    </source>
</reference>
<dbReference type="Proteomes" id="UP000661691">
    <property type="component" value="Unassembled WGS sequence"/>
</dbReference>